<evidence type="ECO:0000256" key="2">
    <source>
        <dbReference type="ARBA" id="ARBA00022723"/>
    </source>
</evidence>
<dbReference type="InterPro" id="IPR018110">
    <property type="entry name" value="Mandel_Rmase/mucon_lact_enz_CS"/>
</dbReference>
<dbReference type="GO" id="GO:0016836">
    <property type="term" value="F:hydro-lyase activity"/>
    <property type="evidence" value="ECO:0007669"/>
    <property type="project" value="TreeGrafter"/>
</dbReference>
<evidence type="ECO:0000259" key="4">
    <source>
        <dbReference type="SMART" id="SM00922"/>
    </source>
</evidence>
<dbReference type="SUPFAM" id="SSF54826">
    <property type="entry name" value="Enolase N-terminal domain-like"/>
    <property type="match status" value="1"/>
</dbReference>
<name>A0A7W3VWX5_9PSEU</name>
<dbReference type="GO" id="GO:0009063">
    <property type="term" value="P:amino acid catabolic process"/>
    <property type="evidence" value="ECO:0007669"/>
    <property type="project" value="InterPro"/>
</dbReference>
<evidence type="ECO:0000313" key="6">
    <source>
        <dbReference type="Proteomes" id="UP000526734"/>
    </source>
</evidence>
<evidence type="ECO:0000256" key="3">
    <source>
        <dbReference type="ARBA" id="ARBA00022842"/>
    </source>
</evidence>
<dbReference type="CDD" id="cd03316">
    <property type="entry name" value="MR_like"/>
    <property type="match status" value="1"/>
</dbReference>
<dbReference type="EMBL" id="JACGZW010000005">
    <property type="protein sequence ID" value="MBB1154764.1"/>
    <property type="molecule type" value="Genomic_DNA"/>
</dbReference>
<protein>
    <submittedName>
        <fullName evidence="5">Mandelate racemase/muconate lactonizing enzyme family protein</fullName>
    </submittedName>
</protein>
<comment type="caution">
    <text evidence="5">The sequence shown here is derived from an EMBL/GenBank/DDBJ whole genome shotgun (WGS) entry which is preliminary data.</text>
</comment>
<keyword evidence="6" id="KW-1185">Reference proteome</keyword>
<evidence type="ECO:0000256" key="1">
    <source>
        <dbReference type="ARBA" id="ARBA00001946"/>
    </source>
</evidence>
<accession>A0A7W3VWX5</accession>
<gene>
    <name evidence="5" type="ORF">H4281_16605</name>
</gene>
<comment type="cofactor">
    <cofactor evidence="1">
        <name>Mg(2+)</name>
        <dbReference type="ChEBI" id="CHEBI:18420"/>
    </cofactor>
</comment>
<dbReference type="Gene3D" id="3.30.390.10">
    <property type="entry name" value="Enolase-like, N-terminal domain"/>
    <property type="match status" value="1"/>
</dbReference>
<dbReference type="SUPFAM" id="SSF51604">
    <property type="entry name" value="Enolase C-terminal domain-like"/>
    <property type="match status" value="1"/>
</dbReference>
<keyword evidence="3" id="KW-0460">Magnesium</keyword>
<reference evidence="5 6" key="1">
    <citation type="submission" date="2020-08" db="EMBL/GenBank/DDBJ databases">
        <title>Amycolatopsis sp. nov. DR6-1 isolated from Dendrobium heterocarpum.</title>
        <authorList>
            <person name="Tedsree N."/>
            <person name="Kuncharoen N."/>
            <person name="Likhitwitayawuid K."/>
            <person name="Tanasupawat S."/>
        </authorList>
    </citation>
    <scope>NUCLEOTIDE SEQUENCE [LARGE SCALE GENOMIC DNA]</scope>
    <source>
        <strain evidence="5 6">DR6-1</strain>
    </source>
</reference>
<dbReference type="SFLD" id="SFLDS00001">
    <property type="entry name" value="Enolase"/>
    <property type="match status" value="1"/>
</dbReference>
<dbReference type="GO" id="GO:0000287">
    <property type="term" value="F:magnesium ion binding"/>
    <property type="evidence" value="ECO:0007669"/>
    <property type="project" value="TreeGrafter"/>
</dbReference>
<dbReference type="InterPro" id="IPR036849">
    <property type="entry name" value="Enolase-like_C_sf"/>
</dbReference>
<dbReference type="Pfam" id="PF13378">
    <property type="entry name" value="MR_MLE_C"/>
    <property type="match status" value="1"/>
</dbReference>
<dbReference type="PANTHER" id="PTHR13794:SF58">
    <property type="entry name" value="MITOCHONDRIAL ENOLASE SUPERFAMILY MEMBER 1"/>
    <property type="match status" value="1"/>
</dbReference>
<sequence>MRIADVTTYVLKPAGRQAYLGALEDGSALGADQGYVVREPWRSLYSGRFETMLVKITAADGTTGWGEALAPVGPEVVAAVVDRLLAGWLRGRELAGPRPLWHGLRDLMRERGHLVGHQADALAAVDIALWDLYGKLTGQSVARLLGGAHREHVDVYISGLARSADEERAALAADWVRQGARRVKLAAGKGIEADLATFDAVAAAAPEMKIALDAHWAYRIGEAVELGRELDRRGALFFEAPLVPEDVDGHRELASRITTPVAVGEAMRNRYEFADWLGRRALRLAQPDVARTGITEAMSIVELTSAHHVPVVCHHSVGLGVSLAAGIHVSAASADTPYFEYQPDTIPVAQSILRTPLTAGPTGFAVPDGPGLGIEVDADLVATLAKEN</sequence>
<dbReference type="RefSeq" id="WP_182891824.1">
    <property type="nucleotide sequence ID" value="NZ_JACGZW010000005.1"/>
</dbReference>
<dbReference type="InterPro" id="IPR029065">
    <property type="entry name" value="Enolase_C-like"/>
</dbReference>
<proteinExistence type="predicted"/>
<dbReference type="Proteomes" id="UP000526734">
    <property type="component" value="Unassembled WGS sequence"/>
</dbReference>
<feature type="domain" description="Mandelate racemase/muconate lactonizing enzyme C-terminal" evidence="4">
    <location>
        <begin position="165"/>
        <end position="260"/>
    </location>
</feature>
<dbReference type="AlphaFoldDB" id="A0A7W3VWX5"/>
<dbReference type="SFLD" id="SFLDG00179">
    <property type="entry name" value="mandelate_racemase"/>
    <property type="match status" value="1"/>
</dbReference>
<evidence type="ECO:0000313" key="5">
    <source>
        <dbReference type="EMBL" id="MBB1154764.1"/>
    </source>
</evidence>
<dbReference type="InterPro" id="IPR046945">
    <property type="entry name" value="RHMD-like"/>
</dbReference>
<dbReference type="GO" id="GO:0016052">
    <property type="term" value="P:carbohydrate catabolic process"/>
    <property type="evidence" value="ECO:0007669"/>
    <property type="project" value="TreeGrafter"/>
</dbReference>
<dbReference type="InterPro" id="IPR029017">
    <property type="entry name" value="Enolase-like_N"/>
</dbReference>
<dbReference type="PROSITE" id="PS00908">
    <property type="entry name" value="MR_MLE_1"/>
    <property type="match status" value="1"/>
</dbReference>
<dbReference type="InterPro" id="IPR013342">
    <property type="entry name" value="Mandelate_racemase_C"/>
</dbReference>
<keyword evidence="2" id="KW-0479">Metal-binding</keyword>
<organism evidence="5 6">
    <name type="scientific">Amycolatopsis dendrobii</name>
    <dbReference type="NCBI Taxonomy" id="2760662"/>
    <lineage>
        <taxon>Bacteria</taxon>
        <taxon>Bacillati</taxon>
        <taxon>Actinomycetota</taxon>
        <taxon>Actinomycetes</taxon>
        <taxon>Pseudonocardiales</taxon>
        <taxon>Pseudonocardiaceae</taxon>
        <taxon>Amycolatopsis</taxon>
    </lineage>
</organism>
<dbReference type="SMART" id="SM00922">
    <property type="entry name" value="MR_MLE"/>
    <property type="match status" value="1"/>
</dbReference>
<dbReference type="Pfam" id="PF02746">
    <property type="entry name" value="MR_MLE_N"/>
    <property type="match status" value="1"/>
</dbReference>
<dbReference type="PANTHER" id="PTHR13794">
    <property type="entry name" value="ENOLASE SUPERFAMILY, MANDELATE RACEMASE"/>
    <property type="match status" value="1"/>
</dbReference>
<dbReference type="InterPro" id="IPR013341">
    <property type="entry name" value="Mandelate_racemase_N_dom"/>
</dbReference>
<dbReference type="Gene3D" id="3.20.20.120">
    <property type="entry name" value="Enolase-like C-terminal domain"/>
    <property type="match status" value="1"/>
</dbReference>